<organism evidence="3 4">
    <name type="scientific">Sphingobacterium humi</name>
    <dbReference type="NCBI Taxonomy" id="1796905"/>
    <lineage>
        <taxon>Bacteria</taxon>
        <taxon>Pseudomonadati</taxon>
        <taxon>Bacteroidota</taxon>
        <taxon>Sphingobacteriia</taxon>
        <taxon>Sphingobacteriales</taxon>
        <taxon>Sphingobacteriaceae</taxon>
        <taxon>Sphingobacterium</taxon>
    </lineage>
</organism>
<keyword evidence="4" id="KW-1185">Reference proteome</keyword>
<keyword evidence="1" id="KW-0472">Membrane</keyword>
<dbReference type="InterPro" id="IPR002509">
    <property type="entry name" value="NODB_dom"/>
</dbReference>
<dbReference type="Gene3D" id="3.20.20.370">
    <property type="entry name" value="Glycoside hydrolase/deacetylase"/>
    <property type="match status" value="1"/>
</dbReference>
<evidence type="ECO:0000313" key="4">
    <source>
        <dbReference type="Proteomes" id="UP000435036"/>
    </source>
</evidence>
<dbReference type="CDD" id="cd10917">
    <property type="entry name" value="CE4_NodB_like_6s_7s"/>
    <property type="match status" value="1"/>
</dbReference>
<dbReference type="InterPro" id="IPR011330">
    <property type="entry name" value="Glyco_hydro/deAcase_b/a-brl"/>
</dbReference>
<dbReference type="Proteomes" id="UP000435036">
    <property type="component" value="Unassembled WGS sequence"/>
</dbReference>
<dbReference type="AlphaFoldDB" id="A0A6N8KYN1"/>
<proteinExistence type="predicted"/>
<dbReference type="GO" id="GO:0005975">
    <property type="term" value="P:carbohydrate metabolic process"/>
    <property type="evidence" value="ECO:0007669"/>
    <property type="project" value="InterPro"/>
</dbReference>
<feature type="transmembrane region" description="Helical" evidence="1">
    <location>
        <begin position="7"/>
        <end position="24"/>
    </location>
</feature>
<evidence type="ECO:0000256" key="1">
    <source>
        <dbReference type="SAM" id="Phobius"/>
    </source>
</evidence>
<protein>
    <submittedName>
        <fullName evidence="3">Polysaccharide deacetylase family protein</fullName>
    </submittedName>
</protein>
<dbReference type="SUPFAM" id="SSF88713">
    <property type="entry name" value="Glycoside hydrolase/deacetylase"/>
    <property type="match status" value="1"/>
</dbReference>
<feature type="domain" description="NodB homology" evidence="2">
    <location>
        <begin position="68"/>
        <end position="245"/>
    </location>
</feature>
<dbReference type="OrthoDB" id="9812065at2"/>
<dbReference type="GO" id="GO:0016810">
    <property type="term" value="F:hydrolase activity, acting on carbon-nitrogen (but not peptide) bonds"/>
    <property type="evidence" value="ECO:0007669"/>
    <property type="project" value="InterPro"/>
</dbReference>
<gene>
    <name evidence="3" type="ORF">GQF63_11010</name>
</gene>
<keyword evidence="1" id="KW-0812">Transmembrane</keyword>
<comment type="caution">
    <text evidence="3">The sequence shown here is derived from an EMBL/GenBank/DDBJ whole genome shotgun (WGS) entry which is preliminary data.</text>
</comment>
<dbReference type="PANTHER" id="PTHR10587">
    <property type="entry name" value="GLYCOSYL TRANSFERASE-RELATED"/>
    <property type="match status" value="1"/>
</dbReference>
<evidence type="ECO:0000259" key="2">
    <source>
        <dbReference type="PROSITE" id="PS51677"/>
    </source>
</evidence>
<name>A0A6N8KYN1_9SPHI</name>
<dbReference type="EMBL" id="WSQA01000007">
    <property type="protein sequence ID" value="MVZ62555.1"/>
    <property type="molecule type" value="Genomic_DNA"/>
</dbReference>
<sequence length="257" mass="29270">MLKHRYIKYLMLAILVGIGLGAFMGAWSAWFLFLVAGLWLAITAWGSLDVRSNYFTKVYYKGEAFHPQEYALTFDDGPTLHTEAVLNLLQAYQMKATFFCIGKQLEKYPELAKRILQEGHQLGNHTYTHSKNIGTFSTKEVQEEIACTDLIIKKLNNENNPIFRPPFGVTNPQIAKACEALNKAVIGWSIRSLDTVIQDEQRILTRIIPRLAGGEIVLLHDTTERTVRVLEQLLIYSKEQNLRSVRIDHLLKINAHG</sequence>
<dbReference type="PROSITE" id="PS51677">
    <property type="entry name" value="NODB"/>
    <property type="match status" value="1"/>
</dbReference>
<dbReference type="RefSeq" id="WP_160369283.1">
    <property type="nucleotide sequence ID" value="NZ_WSQA01000007.1"/>
</dbReference>
<dbReference type="InterPro" id="IPR050248">
    <property type="entry name" value="Polysacc_deacetylase_ArnD"/>
</dbReference>
<accession>A0A6N8KYN1</accession>
<keyword evidence="1" id="KW-1133">Transmembrane helix</keyword>
<reference evidence="3 4" key="1">
    <citation type="submission" date="2019-12" db="EMBL/GenBank/DDBJ databases">
        <authorList>
            <person name="Dong K."/>
        </authorList>
    </citation>
    <scope>NUCLEOTIDE SEQUENCE [LARGE SCALE GENOMIC DNA]</scope>
    <source>
        <strain evidence="3 4">JCM 31225</strain>
    </source>
</reference>
<evidence type="ECO:0000313" key="3">
    <source>
        <dbReference type="EMBL" id="MVZ62555.1"/>
    </source>
</evidence>
<dbReference type="Pfam" id="PF01522">
    <property type="entry name" value="Polysacc_deac_1"/>
    <property type="match status" value="1"/>
</dbReference>